<dbReference type="EMBL" id="CP133164">
    <property type="protein sequence ID" value="WMN15313.1"/>
    <property type="molecule type" value="Genomic_DNA"/>
</dbReference>
<accession>A0ABY9NC57</accession>
<reference evidence="1 2" key="1">
    <citation type="journal article" date="2023" name="Access Microbiol">
        <title>The genome of a steinernematid-associated Pseudomonas piscis bacterium encodes the biosynthesis of insect toxins.</title>
        <authorList>
            <person name="Awori R.M."/>
            <person name="Hendre P."/>
            <person name="Amugune N.O."/>
        </authorList>
    </citation>
    <scope>NUCLEOTIDE SEQUENCE [LARGE SCALE GENOMIC DNA]</scope>
    <source>
        <strain evidence="1 2">75</strain>
    </source>
</reference>
<dbReference type="RefSeq" id="WP_085599658.1">
    <property type="nucleotide sequence ID" value="NZ_CP133164.1"/>
</dbReference>
<dbReference type="Proteomes" id="UP001237292">
    <property type="component" value="Chromosome"/>
</dbReference>
<protein>
    <submittedName>
        <fullName evidence="1">DUF1289 domain-containing protein</fullName>
    </submittedName>
</protein>
<proteinExistence type="predicted"/>
<name>A0ABY9NC57_9PSED</name>
<dbReference type="InterPro" id="IPR010710">
    <property type="entry name" value="DUF1289"/>
</dbReference>
<gene>
    <name evidence="1" type="ORF">QL104_18260</name>
</gene>
<dbReference type="PANTHER" id="PTHR35175:SF1">
    <property type="entry name" value="OXIDOREDUCTASE"/>
    <property type="match status" value="1"/>
</dbReference>
<evidence type="ECO:0000313" key="2">
    <source>
        <dbReference type="Proteomes" id="UP001237292"/>
    </source>
</evidence>
<sequence length="145" mass="16648">MLFEKIKTPCIGLCSTVYGDVVCRGCKRFEYEVIQWNTYDEPQKQAILRRFDKLLNQVMHDKCEIFDPERLAFEVRSRKMNCSAEDSIPYCAYQIIRRGAAVISNIEAFGIRVLPGYQGLSLVELRDVIDSEFFALSLASYQADG</sequence>
<evidence type="ECO:0000313" key="1">
    <source>
        <dbReference type="EMBL" id="WMN15313.1"/>
    </source>
</evidence>
<keyword evidence="2" id="KW-1185">Reference proteome</keyword>
<dbReference type="PANTHER" id="PTHR35175">
    <property type="entry name" value="DUF1289 DOMAIN-CONTAINING PROTEIN"/>
    <property type="match status" value="1"/>
</dbReference>
<dbReference type="Pfam" id="PF06945">
    <property type="entry name" value="DUF1289"/>
    <property type="match status" value="1"/>
</dbReference>
<organism evidence="1 2">
    <name type="scientific">Pseudomonas piscis</name>
    <dbReference type="NCBI Taxonomy" id="2614538"/>
    <lineage>
        <taxon>Bacteria</taxon>
        <taxon>Pseudomonadati</taxon>
        <taxon>Pseudomonadota</taxon>
        <taxon>Gammaproteobacteria</taxon>
        <taxon>Pseudomonadales</taxon>
        <taxon>Pseudomonadaceae</taxon>
        <taxon>Pseudomonas</taxon>
    </lineage>
</organism>